<feature type="transmembrane region" description="Helical" evidence="9">
    <location>
        <begin position="829"/>
        <end position="853"/>
    </location>
</feature>
<keyword evidence="5 9" id="KW-1133">Transmembrane helix</keyword>
<evidence type="ECO:0000256" key="2">
    <source>
        <dbReference type="ARBA" id="ARBA00012543"/>
    </source>
</evidence>
<dbReference type="Pfam" id="PF00173">
    <property type="entry name" value="Cyt-b5"/>
    <property type="match status" value="1"/>
</dbReference>
<feature type="compositionally biased region" description="Acidic residues" evidence="8">
    <location>
        <begin position="1331"/>
        <end position="1340"/>
    </location>
</feature>
<evidence type="ECO:0000313" key="12">
    <source>
        <dbReference type="Proteomes" id="UP001516023"/>
    </source>
</evidence>
<keyword evidence="12" id="KW-1185">Reference proteome</keyword>
<dbReference type="PANTHER" id="PTHR22914">
    <property type="entry name" value="CHITIN SYNTHASE"/>
    <property type="match status" value="1"/>
</dbReference>
<feature type="transmembrane region" description="Helical" evidence="9">
    <location>
        <begin position="1258"/>
        <end position="1277"/>
    </location>
</feature>
<feature type="region of interest" description="Disordered" evidence="8">
    <location>
        <begin position="1326"/>
        <end position="1420"/>
    </location>
</feature>
<feature type="compositionally biased region" description="Low complexity" evidence="8">
    <location>
        <begin position="109"/>
        <end position="119"/>
    </location>
</feature>
<dbReference type="Gene3D" id="3.90.550.10">
    <property type="entry name" value="Spore Coat Polysaccharide Biosynthesis Protein SpsA, Chain A"/>
    <property type="match status" value="1"/>
</dbReference>
<dbReference type="Proteomes" id="UP001516023">
    <property type="component" value="Unassembled WGS sequence"/>
</dbReference>
<evidence type="ECO:0000313" key="11">
    <source>
        <dbReference type="EMBL" id="KAL3791128.1"/>
    </source>
</evidence>
<keyword evidence="3" id="KW-0808">Transferase</keyword>
<keyword evidence="4 9" id="KW-0812">Transmembrane</keyword>
<dbReference type="CDD" id="cd04190">
    <property type="entry name" value="Chitin_synth_C"/>
    <property type="match status" value="1"/>
</dbReference>
<accession>A0ABD3PSX8</accession>
<feature type="compositionally biased region" description="Polar residues" evidence="8">
    <location>
        <begin position="136"/>
        <end position="150"/>
    </location>
</feature>
<evidence type="ECO:0000256" key="7">
    <source>
        <dbReference type="ARBA" id="ARBA00023180"/>
    </source>
</evidence>
<gene>
    <name evidence="11" type="ORF">HJC23_000548</name>
</gene>
<evidence type="ECO:0000256" key="9">
    <source>
        <dbReference type="SAM" id="Phobius"/>
    </source>
</evidence>
<comment type="subcellular location">
    <subcellularLocation>
        <location evidence="1">Cell membrane</location>
        <topology evidence="1">Multi-pass membrane protein</topology>
    </subcellularLocation>
</comment>
<feature type="compositionally biased region" description="Low complexity" evidence="8">
    <location>
        <begin position="266"/>
        <end position="284"/>
    </location>
</feature>
<feature type="region of interest" description="Disordered" evidence="8">
    <location>
        <begin position="1"/>
        <end position="163"/>
    </location>
</feature>
<feature type="transmembrane region" description="Helical" evidence="9">
    <location>
        <begin position="1233"/>
        <end position="1251"/>
    </location>
</feature>
<evidence type="ECO:0000259" key="10">
    <source>
        <dbReference type="PROSITE" id="PS50255"/>
    </source>
</evidence>
<feature type="region of interest" description="Disordered" evidence="8">
    <location>
        <begin position="211"/>
        <end position="347"/>
    </location>
</feature>
<dbReference type="PANTHER" id="PTHR22914:SF41">
    <property type="entry name" value="CHITIN SYNTHASE 7"/>
    <property type="match status" value="1"/>
</dbReference>
<feature type="compositionally biased region" description="Basic and acidic residues" evidence="8">
    <location>
        <begin position="1341"/>
        <end position="1355"/>
    </location>
</feature>
<keyword evidence="7" id="KW-0325">Glycoprotein</keyword>
<keyword evidence="3" id="KW-0328">Glycosyltransferase</keyword>
<dbReference type="SMART" id="SM01117">
    <property type="entry name" value="Cyt-b5"/>
    <property type="match status" value="2"/>
</dbReference>
<dbReference type="InterPro" id="IPR001199">
    <property type="entry name" value="Cyt_B5-like_heme/steroid-bd"/>
</dbReference>
<sequence>MSRSGRISDLHDLVHEATTHNSDHRSSSSSSSRSASRAASRSSQPPRPVSSQSVGRSVASPSRRNYAADDASISSFSQSIARIARASEYKDHRPMSTSRSLGDSHSRRSQGAGSGRSNSTGRPIPPPPPHLHRSPGGSNATRQLSRSFNGTPFAPEEERSTTTARLRNLVHELQTSSENHMSLRMNPDNIVHVSDNRSVDEESLSLASGLQSRYLRNPDNRARVMPPPPPRSSDGSISSSHRSGYPIPHMQPPHQQQLQPRDKFPSDPSVSSSSHLSRPSGRGSQYTRDSRGSTGTGAEEPVGYVMPMGMGMLPDGTVFSQNTDSIYGGVRRDNGEEDPSMAGSAPPGGSYVSGSYVSGSYASGASSVGQSTILSGASQPMANMRPMGVPSGSASAPGGSYNSSQHSGSFSGSGVGGGGDMSVMSRSYMSQPNPAVGMYGGGGSAVGDPMSHASPSIYAEQLPLANYNYGDASSFGSRNSRSIAGSAALIPKAKFSWASESLGTQSTVLTRRSLTSASVPEPTGERVSQAVEGRMWASFAWFLTFPIPNKCIMRPTKDAKQAWREKVALFLIMVSCSVFFVGVFGFVPLLLCKEDLIFSIQDVWLQTGENWVIVHGIIYDVKDLIYKHPGGVDGIVDFLGKDASKIFPRAPPVTLPEKCLDMQKIEAYQLNVYSPDNNFTNPTCASFTELDLLLGITCHTFAAGSNGTQKFLGPYERGLLKHTTFALQELGVEYISIYDRVYDVTTYVRSVRENQEPTTNGEEPSLDNNPAAWLTPTLNKVIMNSLGGDATDLYEALFGSAEYIACLEEEFYTGLLDDEPNTFCATLNIMMYVMLVFVALLMVIQFLASMIYICPRNRTYTEEDVMSPVMVMVPCYNEGDNELRKTIKSVLNTSYPDENKVLFMVADGLVTGNGEDMSTPEHLANILGFDIDEFEDDTFEYDCIGVVHTKNRARVYHGILQKGHKFLKYISVVKCGLPEEATTSAKPGNRGKRDSQLITIGYYNRIHYGRELTELDSAVQRAMVDLNLQADMVRFLMAIDADTRVDTMSITHMVYGMDKKEKVLALCGETKVDNKASSWVTMIQVFEYYNSHHLKKAFEAAFGCVTCLPGCFTMYRIIADDGTPLLPGDGVLYEYSRNDVETLHEKNLYHLGEDRMLTTLLLKYYPDRSLTFIPEATCWTIVPHTFRILLSQRRRWINSTVHNMFELLKVNTMCGVCCVSMKVVVFIDLIATMILPASYCYAMYLLFLVFFEDLPVSTVLLILYAIIMGVQVVVFILRSRWEYLWWFFIYFTVGLPVFYLVLPTYSFWNMDDFSWGKTRAVGGSAAANAASEDDDDEESDEMRALNDKERDSRGYEDDEDEKSGSFKGFVRPQEDEDEHSTESNSSSSSGEEESEDEESDDGSDYSESEDSESDHSDSRR</sequence>
<evidence type="ECO:0000256" key="8">
    <source>
        <dbReference type="SAM" id="MobiDB-lite"/>
    </source>
</evidence>
<dbReference type="PROSITE" id="PS50255">
    <property type="entry name" value="CYTOCHROME_B5_2"/>
    <property type="match status" value="1"/>
</dbReference>
<proteinExistence type="predicted"/>
<comment type="caution">
    <text evidence="11">The sequence shown here is derived from an EMBL/GenBank/DDBJ whole genome shotgun (WGS) entry which is preliminary data.</text>
</comment>
<dbReference type="InterPro" id="IPR036400">
    <property type="entry name" value="Cyt_B5-like_heme/steroid_sf"/>
</dbReference>
<dbReference type="Gene3D" id="3.10.120.10">
    <property type="entry name" value="Cytochrome b5-like heme/steroid binding domain"/>
    <property type="match status" value="1"/>
</dbReference>
<feature type="transmembrane region" description="Helical" evidence="9">
    <location>
        <begin position="567"/>
        <end position="591"/>
    </location>
</feature>
<feature type="compositionally biased region" description="Acidic residues" evidence="8">
    <location>
        <begin position="1390"/>
        <end position="1412"/>
    </location>
</feature>
<dbReference type="InterPro" id="IPR004835">
    <property type="entry name" value="Chitin_synth"/>
</dbReference>
<dbReference type="Pfam" id="PF03142">
    <property type="entry name" value="Chitin_synth_2"/>
    <property type="match status" value="1"/>
</dbReference>
<dbReference type="EC" id="2.4.1.16" evidence="2"/>
<evidence type="ECO:0000256" key="6">
    <source>
        <dbReference type="ARBA" id="ARBA00023136"/>
    </source>
</evidence>
<protein>
    <recommendedName>
        <fullName evidence="2">chitin synthase</fullName>
        <ecNumber evidence="2">2.4.1.16</ecNumber>
    </recommendedName>
</protein>
<organism evidence="11 12">
    <name type="scientific">Cyclotella cryptica</name>
    <dbReference type="NCBI Taxonomy" id="29204"/>
    <lineage>
        <taxon>Eukaryota</taxon>
        <taxon>Sar</taxon>
        <taxon>Stramenopiles</taxon>
        <taxon>Ochrophyta</taxon>
        <taxon>Bacillariophyta</taxon>
        <taxon>Coscinodiscophyceae</taxon>
        <taxon>Thalassiosirophycidae</taxon>
        <taxon>Stephanodiscales</taxon>
        <taxon>Stephanodiscaceae</taxon>
        <taxon>Cyclotella</taxon>
    </lineage>
</organism>
<feature type="compositionally biased region" description="Basic and acidic residues" evidence="8">
    <location>
        <begin position="85"/>
        <end position="94"/>
    </location>
</feature>
<evidence type="ECO:0000256" key="3">
    <source>
        <dbReference type="ARBA" id="ARBA00022676"/>
    </source>
</evidence>
<evidence type="ECO:0000256" key="1">
    <source>
        <dbReference type="ARBA" id="ARBA00004651"/>
    </source>
</evidence>
<feature type="domain" description="Cytochrome b5 heme-binding" evidence="10">
    <location>
        <begin position="611"/>
        <end position="647"/>
    </location>
</feature>
<feature type="compositionally biased region" description="Low complexity" evidence="8">
    <location>
        <begin position="232"/>
        <end position="259"/>
    </location>
</feature>
<evidence type="ECO:0000256" key="4">
    <source>
        <dbReference type="ARBA" id="ARBA00022692"/>
    </source>
</evidence>
<dbReference type="SUPFAM" id="SSF53448">
    <property type="entry name" value="Nucleotide-diphospho-sugar transferases"/>
    <property type="match status" value="1"/>
</dbReference>
<evidence type="ECO:0000256" key="5">
    <source>
        <dbReference type="ARBA" id="ARBA00022989"/>
    </source>
</evidence>
<keyword evidence="6 9" id="KW-0472">Membrane</keyword>
<feature type="compositionally biased region" description="Basic and acidic residues" evidence="8">
    <location>
        <begin position="1"/>
        <end position="26"/>
    </location>
</feature>
<dbReference type="EMBL" id="JABMIG020000117">
    <property type="protein sequence ID" value="KAL3791128.1"/>
    <property type="molecule type" value="Genomic_DNA"/>
</dbReference>
<dbReference type="GO" id="GO:0005886">
    <property type="term" value="C:plasma membrane"/>
    <property type="evidence" value="ECO:0007669"/>
    <property type="project" value="UniProtKB-SubCell"/>
</dbReference>
<feature type="compositionally biased region" description="Low complexity" evidence="8">
    <location>
        <begin position="388"/>
        <end position="410"/>
    </location>
</feature>
<dbReference type="SUPFAM" id="SSF55856">
    <property type="entry name" value="Cytochrome b5-like heme/steroid binding domain"/>
    <property type="match status" value="1"/>
</dbReference>
<feature type="transmembrane region" description="Helical" evidence="9">
    <location>
        <begin position="1283"/>
        <end position="1302"/>
    </location>
</feature>
<reference evidence="11 12" key="1">
    <citation type="journal article" date="2020" name="G3 (Bethesda)">
        <title>Improved Reference Genome for Cyclotella cryptica CCMP332, a Model for Cell Wall Morphogenesis, Salinity Adaptation, and Lipid Production in Diatoms (Bacillariophyta).</title>
        <authorList>
            <person name="Roberts W.R."/>
            <person name="Downey K.M."/>
            <person name="Ruck E.C."/>
            <person name="Traller J.C."/>
            <person name="Alverson A.J."/>
        </authorList>
    </citation>
    <scope>NUCLEOTIDE SEQUENCE [LARGE SCALE GENOMIC DNA]</scope>
    <source>
        <strain evidence="11 12">CCMP332</strain>
    </source>
</reference>
<feature type="region of interest" description="Disordered" evidence="8">
    <location>
        <begin position="378"/>
        <end position="416"/>
    </location>
</feature>
<dbReference type="GO" id="GO:0004100">
    <property type="term" value="F:chitin synthase activity"/>
    <property type="evidence" value="ECO:0007669"/>
    <property type="project" value="UniProtKB-EC"/>
</dbReference>
<feature type="compositionally biased region" description="Low complexity" evidence="8">
    <location>
        <begin position="301"/>
        <end position="312"/>
    </location>
</feature>
<dbReference type="InterPro" id="IPR029044">
    <property type="entry name" value="Nucleotide-diphossugar_trans"/>
</dbReference>
<feature type="compositionally biased region" description="Low complexity" evidence="8">
    <location>
        <begin position="27"/>
        <end position="58"/>
    </location>
</feature>
<name>A0ABD3PSX8_9STRA</name>